<dbReference type="AlphaFoldDB" id="A0AAU7AU87"/>
<name>A0AAU7AU87_9ACTN</name>
<evidence type="ECO:0000256" key="3">
    <source>
        <dbReference type="ARBA" id="ARBA00023163"/>
    </source>
</evidence>
<keyword evidence="2 4" id="KW-0238">DNA-binding</keyword>
<dbReference type="GO" id="GO:0003677">
    <property type="term" value="F:DNA binding"/>
    <property type="evidence" value="ECO:0007669"/>
    <property type="project" value="UniProtKB-UniRule"/>
</dbReference>
<dbReference type="InterPro" id="IPR054156">
    <property type="entry name" value="YxaF_TetR_C"/>
</dbReference>
<dbReference type="PROSITE" id="PS50977">
    <property type="entry name" value="HTH_TETR_2"/>
    <property type="match status" value="1"/>
</dbReference>
<dbReference type="InterPro" id="IPR036271">
    <property type="entry name" value="Tet_transcr_reg_TetR-rel_C_sf"/>
</dbReference>
<gene>
    <name evidence="6" type="primary">yxaF</name>
    <name evidence="6" type="ORF">DSM112329_02058</name>
</gene>
<evidence type="ECO:0000256" key="4">
    <source>
        <dbReference type="PROSITE-ProRule" id="PRU00335"/>
    </source>
</evidence>
<dbReference type="Pfam" id="PF00440">
    <property type="entry name" value="TetR_N"/>
    <property type="match status" value="1"/>
</dbReference>
<dbReference type="Pfam" id="PF21993">
    <property type="entry name" value="TetR_C_13_2"/>
    <property type="match status" value="1"/>
</dbReference>
<evidence type="ECO:0000313" key="6">
    <source>
        <dbReference type="EMBL" id="XAY05213.1"/>
    </source>
</evidence>
<feature type="domain" description="HTH tetR-type" evidence="5">
    <location>
        <begin position="1"/>
        <end position="54"/>
    </location>
</feature>
<sequence length="177" mass="18489">MAQSARLLRRKGYTATSVTEILNAAGATNGSLYHHFPGGKEDLARATVQGAGEQILRYVQHLLDTSDDVAAAAQAWIDAMIAALRADPRDGCPIAPAAIESAGISEPLRSVAADAFAAWEEAFAAALARDRPLATARAQAGLLLSALEGAQLLDRTGRQCGHLLALREAVPALVARP</sequence>
<evidence type="ECO:0000256" key="1">
    <source>
        <dbReference type="ARBA" id="ARBA00023015"/>
    </source>
</evidence>
<dbReference type="PANTHER" id="PTHR47506:SF3">
    <property type="entry name" value="HTH-TYPE TRANSCRIPTIONAL REGULATOR LMRA"/>
    <property type="match status" value="1"/>
</dbReference>
<dbReference type="KEGG" id="parq:DSM112329_02058"/>
<protein>
    <submittedName>
        <fullName evidence="6">HTH-type transcriptional regulator YxaF</fullName>
    </submittedName>
</protein>
<feature type="DNA-binding region" description="H-T-H motif" evidence="4">
    <location>
        <begin position="17"/>
        <end position="36"/>
    </location>
</feature>
<reference evidence="6" key="1">
    <citation type="submission" date="2022-12" db="EMBL/GenBank/DDBJ databases">
        <title>Paraconexibacter alkalitolerans sp. nov. and Baekduia alba sp. nov., isolated from soil and emended description of the genera Paraconexibacter (Chun et al., 2020) and Baekduia (An et al., 2020).</title>
        <authorList>
            <person name="Vieira S."/>
            <person name="Huber K.J."/>
            <person name="Geppert A."/>
            <person name="Wolf J."/>
            <person name="Neumann-Schaal M."/>
            <person name="Muesken M."/>
            <person name="Overmann J."/>
        </authorList>
    </citation>
    <scope>NUCLEOTIDE SEQUENCE</scope>
    <source>
        <strain evidence="6">AEG42_29</strain>
    </source>
</reference>
<keyword evidence="3" id="KW-0804">Transcription</keyword>
<proteinExistence type="predicted"/>
<organism evidence="6">
    <name type="scientific">Paraconexibacter sp. AEG42_29</name>
    <dbReference type="NCBI Taxonomy" id="2997339"/>
    <lineage>
        <taxon>Bacteria</taxon>
        <taxon>Bacillati</taxon>
        <taxon>Actinomycetota</taxon>
        <taxon>Thermoleophilia</taxon>
        <taxon>Solirubrobacterales</taxon>
        <taxon>Paraconexibacteraceae</taxon>
        <taxon>Paraconexibacter</taxon>
    </lineage>
</organism>
<dbReference type="EMBL" id="CP114014">
    <property type="protein sequence ID" value="XAY05213.1"/>
    <property type="molecule type" value="Genomic_DNA"/>
</dbReference>
<evidence type="ECO:0000259" key="5">
    <source>
        <dbReference type="PROSITE" id="PS50977"/>
    </source>
</evidence>
<dbReference type="SUPFAM" id="SSF48498">
    <property type="entry name" value="Tetracyclin repressor-like, C-terminal domain"/>
    <property type="match status" value="1"/>
</dbReference>
<keyword evidence="1" id="KW-0805">Transcription regulation</keyword>
<dbReference type="InterPro" id="IPR001647">
    <property type="entry name" value="HTH_TetR"/>
</dbReference>
<dbReference type="SUPFAM" id="SSF46689">
    <property type="entry name" value="Homeodomain-like"/>
    <property type="match status" value="1"/>
</dbReference>
<accession>A0AAU7AU87</accession>
<evidence type="ECO:0000256" key="2">
    <source>
        <dbReference type="ARBA" id="ARBA00023125"/>
    </source>
</evidence>
<dbReference type="Gene3D" id="1.10.357.10">
    <property type="entry name" value="Tetracycline Repressor, domain 2"/>
    <property type="match status" value="1"/>
</dbReference>
<dbReference type="InterPro" id="IPR009057">
    <property type="entry name" value="Homeodomain-like_sf"/>
</dbReference>
<dbReference type="PANTHER" id="PTHR47506">
    <property type="entry name" value="TRANSCRIPTIONAL REGULATORY PROTEIN"/>
    <property type="match status" value="1"/>
</dbReference>